<dbReference type="PANTHER" id="PTHR44757:SF4">
    <property type="entry name" value="DIGUANYLATE CYCLASE DGCE-RELATED"/>
    <property type="match status" value="1"/>
</dbReference>
<feature type="domain" description="PAC" evidence="3">
    <location>
        <begin position="521"/>
        <end position="574"/>
    </location>
</feature>
<dbReference type="InterPro" id="IPR000160">
    <property type="entry name" value="GGDEF_dom"/>
</dbReference>
<dbReference type="Pfam" id="PF22588">
    <property type="entry name" value="dCache_1_like"/>
    <property type="match status" value="1"/>
</dbReference>
<dbReference type="EMBL" id="ACQT01000169">
    <property type="protein sequence ID" value="EER59045.1"/>
    <property type="molecule type" value="Genomic_DNA"/>
</dbReference>
<reference evidence="5 6" key="1">
    <citation type="submission" date="2009-05" db="EMBL/GenBank/DDBJ databases">
        <title>The draft genome of Acidovorax delafieldii 2AN.</title>
        <authorList>
            <consortium name="US DOE Joint Genome Institute (JGI-PGF)"/>
            <person name="Lucas S."/>
            <person name="Copeland A."/>
            <person name="Lapidus A."/>
            <person name="Glavina del Rio T."/>
            <person name="Tice H."/>
            <person name="Bruce D."/>
            <person name="Goodwin L."/>
            <person name="Pitluck S."/>
            <person name="Larimer F."/>
            <person name="Land M.L."/>
            <person name="Hauser L."/>
            <person name="Shelobolina E.S."/>
            <person name="Picardal F."/>
            <person name="Roden E."/>
            <person name="Emerson D."/>
        </authorList>
    </citation>
    <scope>NUCLEOTIDE SEQUENCE [LARGE SCALE GENOMIC DNA]</scope>
    <source>
        <strain evidence="5 6">2AN</strain>
    </source>
</reference>
<dbReference type="NCBIfam" id="TIGR00229">
    <property type="entry name" value="sensory_box"/>
    <property type="match status" value="2"/>
</dbReference>
<feature type="domain" description="PAC" evidence="3">
    <location>
        <begin position="392"/>
        <end position="443"/>
    </location>
</feature>
<dbReference type="SUPFAM" id="SSF55073">
    <property type="entry name" value="Nucleotide cyclase"/>
    <property type="match status" value="1"/>
</dbReference>
<dbReference type="FunFam" id="3.30.70.270:FF:000001">
    <property type="entry name" value="Diguanylate cyclase domain protein"/>
    <property type="match status" value="1"/>
</dbReference>
<proteinExistence type="predicted"/>
<feature type="domain" description="PAS" evidence="2">
    <location>
        <begin position="320"/>
        <end position="390"/>
    </location>
</feature>
<keyword evidence="1" id="KW-0472">Membrane</keyword>
<dbReference type="SMART" id="SM00091">
    <property type="entry name" value="PAS"/>
    <property type="match status" value="2"/>
</dbReference>
<evidence type="ECO:0000256" key="1">
    <source>
        <dbReference type="SAM" id="Phobius"/>
    </source>
</evidence>
<dbReference type="PATRIC" id="fig|573060.9.peg.1631"/>
<comment type="caution">
    <text evidence="5">The sequence shown here is derived from an EMBL/GenBank/DDBJ whole genome shotgun (WGS) entry which is preliminary data.</text>
</comment>
<dbReference type="InterPro" id="IPR000014">
    <property type="entry name" value="PAS"/>
</dbReference>
<evidence type="ECO:0000313" key="5">
    <source>
        <dbReference type="EMBL" id="EER59045.1"/>
    </source>
</evidence>
<protein>
    <submittedName>
        <fullName evidence="5">Diguanylate cyclase with PAS/PAC sensor</fullName>
    </submittedName>
</protein>
<dbReference type="CDD" id="cd00130">
    <property type="entry name" value="PAS"/>
    <property type="match status" value="2"/>
</dbReference>
<dbReference type="InterPro" id="IPR001610">
    <property type="entry name" value="PAC"/>
</dbReference>
<feature type="transmembrane region" description="Helical" evidence="1">
    <location>
        <begin position="282"/>
        <end position="304"/>
    </location>
</feature>
<dbReference type="Pfam" id="PF08448">
    <property type="entry name" value="PAS_4"/>
    <property type="match status" value="2"/>
</dbReference>
<dbReference type="Gene3D" id="3.30.70.270">
    <property type="match status" value="1"/>
</dbReference>
<dbReference type="CDD" id="cd12915">
    <property type="entry name" value="PDC2_DGC_like"/>
    <property type="match status" value="1"/>
</dbReference>
<dbReference type="PROSITE" id="PS50887">
    <property type="entry name" value="GGDEF"/>
    <property type="match status" value="1"/>
</dbReference>
<dbReference type="SUPFAM" id="SSF55785">
    <property type="entry name" value="PYP-like sensor domain (PAS domain)"/>
    <property type="match status" value="2"/>
</dbReference>
<evidence type="ECO:0000259" key="3">
    <source>
        <dbReference type="PROSITE" id="PS50113"/>
    </source>
</evidence>
<dbReference type="InterPro" id="IPR013656">
    <property type="entry name" value="PAS_4"/>
</dbReference>
<dbReference type="CDD" id="cd12914">
    <property type="entry name" value="PDC1_DGC_like"/>
    <property type="match status" value="1"/>
</dbReference>
<dbReference type="Proteomes" id="UP000003856">
    <property type="component" value="Unassembled WGS sequence"/>
</dbReference>
<dbReference type="NCBIfam" id="TIGR00254">
    <property type="entry name" value="GGDEF"/>
    <property type="match status" value="1"/>
</dbReference>
<dbReference type="SMART" id="SM00086">
    <property type="entry name" value="PAC"/>
    <property type="match status" value="2"/>
</dbReference>
<dbReference type="Pfam" id="PF00990">
    <property type="entry name" value="GGDEF"/>
    <property type="match status" value="1"/>
</dbReference>
<dbReference type="InterPro" id="IPR029787">
    <property type="entry name" value="Nucleotide_cyclase"/>
</dbReference>
<dbReference type="SMART" id="SM00267">
    <property type="entry name" value="GGDEF"/>
    <property type="match status" value="1"/>
</dbReference>
<evidence type="ECO:0000259" key="4">
    <source>
        <dbReference type="PROSITE" id="PS50887"/>
    </source>
</evidence>
<name>C5T905_ACIDE</name>
<dbReference type="RefSeq" id="WP_005798880.1">
    <property type="nucleotide sequence ID" value="NZ_ACQT01000169.1"/>
</dbReference>
<keyword evidence="1" id="KW-0812">Transmembrane</keyword>
<dbReference type="InterPro" id="IPR054327">
    <property type="entry name" value="His-kinase-like_sensor"/>
</dbReference>
<dbReference type="PANTHER" id="PTHR44757">
    <property type="entry name" value="DIGUANYLATE CYCLASE DGCP"/>
    <property type="match status" value="1"/>
</dbReference>
<evidence type="ECO:0000259" key="2">
    <source>
        <dbReference type="PROSITE" id="PS50112"/>
    </source>
</evidence>
<organism evidence="5 6">
    <name type="scientific">Acidovorax delafieldii 2AN</name>
    <dbReference type="NCBI Taxonomy" id="573060"/>
    <lineage>
        <taxon>Bacteria</taxon>
        <taxon>Pseudomonadati</taxon>
        <taxon>Pseudomonadota</taxon>
        <taxon>Betaproteobacteria</taxon>
        <taxon>Burkholderiales</taxon>
        <taxon>Comamonadaceae</taxon>
        <taxon>Acidovorax</taxon>
    </lineage>
</organism>
<dbReference type="InterPro" id="IPR043128">
    <property type="entry name" value="Rev_trsase/Diguanyl_cyclase"/>
</dbReference>
<dbReference type="InterPro" id="IPR035965">
    <property type="entry name" value="PAS-like_dom_sf"/>
</dbReference>
<keyword evidence="1" id="KW-1133">Transmembrane helix</keyword>
<dbReference type="CDD" id="cd01949">
    <property type="entry name" value="GGDEF"/>
    <property type="match status" value="1"/>
</dbReference>
<dbReference type="InterPro" id="IPR052155">
    <property type="entry name" value="Biofilm_reg_signaling"/>
</dbReference>
<dbReference type="Gene3D" id="3.30.450.20">
    <property type="entry name" value="PAS domain"/>
    <property type="match status" value="4"/>
</dbReference>
<feature type="domain" description="PAS" evidence="2">
    <location>
        <begin position="444"/>
        <end position="517"/>
    </location>
</feature>
<keyword evidence="6" id="KW-1185">Reference proteome</keyword>
<dbReference type="InterPro" id="IPR000700">
    <property type="entry name" value="PAS-assoc_C"/>
</dbReference>
<gene>
    <name evidence="5" type="ORF">AcdelDRAFT_3385</name>
</gene>
<dbReference type="GO" id="GO:0003824">
    <property type="term" value="F:catalytic activity"/>
    <property type="evidence" value="ECO:0007669"/>
    <property type="project" value="UniProtKB-ARBA"/>
</dbReference>
<evidence type="ECO:0000313" key="6">
    <source>
        <dbReference type="Proteomes" id="UP000003856"/>
    </source>
</evidence>
<dbReference type="AlphaFoldDB" id="C5T905"/>
<accession>C5T905</accession>
<dbReference type="PROSITE" id="PS50113">
    <property type="entry name" value="PAC"/>
    <property type="match status" value="2"/>
</dbReference>
<feature type="domain" description="GGDEF" evidence="4">
    <location>
        <begin position="606"/>
        <end position="739"/>
    </location>
</feature>
<dbReference type="PROSITE" id="PS50112">
    <property type="entry name" value="PAS"/>
    <property type="match status" value="2"/>
</dbReference>
<sequence>MRPIATSRLILLALLLSLGIGGLFGRSIWTLRAEEWSSAERANANLARALDQSIASTLESFDQSLQGVVAGVTDPQVMALAPPMRNKVLFDNSLRMRGLGSVVVLDLAGNIIIDSESLEPRQANFADRDYFQVFLSGAHTGLFVGGPVRARLNGRHILPVSRAFYGPGGELAGVVVGSIRLEYFQDLLEALQLGPESSLTVFRADGTLVARYPYVESAVGSSRALSPNMRTIQSQRSGVFTARAVIDGVERLYAFRHVGDYPLVVNVAQSVDVVLASWHRSAWVLGGFALVLMVSCVGLAWLFARELRRRQEISGQLEQVEHDLRTILNNLPSMVGYWDRDLHNRFANHAYLEWYGMSPEELRGKHVRELLGEALYAKNLPYLEGALKGQAQLFERTIVDPQGQSRHTLASYVPDLDGGQVRGIFVQVIDISERKRIEEALFEEKERMRLTLRAIGDAVVCTDAQGVITYLNPVAERMTGWQGFDAAGRNVDEVIGLRGEGGVAPQPSPLRLALERQKPVEPTRGVLRHRTSGESFDVEESASPITDRHGQVTGAVAVLRDVTESVAMAARMEHLAQYDPLTDLPNRVLLQDRARQALAQALRDERMVAVMYIDLDGFKQVNDTLGHDVGDELLVQLAGRLKAVMRVSDTVCRQGGDEFVVMLPGIDSAEQACSVARKIMAACEAPYVLQSQTLPVGLSGGISLFPVHGENFEELSRNADAAMYAAKHAGRRQFRLYAGADAEPLLVAQCGGEGTDCS</sequence>